<sequence length="104" mass="11470">MRELTLEQKRAVDEIEGTVCLKAGAGTGKTSVLVNRYLKIFSNLLEQGVSPEEAIESILAVTFTNKAAGEMRERLEEELQNMSLPRESLYGPVQVFPGTKKIDG</sequence>
<dbReference type="GO" id="GO:0016787">
    <property type="term" value="F:hydrolase activity"/>
    <property type="evidence" value="ECO:0007669"/>
    <property type="project" value="UniProtKB-KW"/>
</dbReference>
<evidence type="ECO:0000256" key="3">
    <source>
        <dbReference type="ARBA" id="ARBA00022806"/>
    </source>
</evidence>
<reference evidence="6" key="1">
    <citation type="journal article" date="2014" name="Front. Microbiol.">
        <title>High frequency of phylogenetically diverse reductive dehalogenase-homologous genes in deep subseafloor sedimentary metagenomes.</title>
        <authorList>
            <person name="Kawai M."/>
            <person name="Futagami T."/>
            <person name="Toyoda A."/>
            <person name="Takaki Y."/>
            <person name="Nishi S."/>
            <person name="Hori S."/>
            <person name="Arai W."/>
            <person name="Tsubouchi T."/>
            <person name="Morono Y."/>
            <person name="Uchiyama I."/>
            <person name="Ito T."/>
            <person name="Fujiyama A."/>
            <person name="Inagaki F."/>
            <person name="Takami H."/>
        </authorList>
    </citation>
    <scope>NUCLEOTIDE SEQUENCE</scope>
    <source>
        <strain evidence="6">Expedition CK06-06</strain>
    </source>
</reference>
<dbReference type="PANTHER" id="PTHR11070">
    <property type="entry name" value="UVRD / RECB / PCRA DNA HELICASE FAMILY MEMBER"/>
    <property type="match status" value="1"/>
</dbReference>
<dbReference type="Gene3D" id="3.40.50.300">
    <property type="entry name" value="P-loop containing nucleotide triphosphate hydrolases"/>
    <property type="match status" value="1"/>
</dbReference>
<name>X1N496_9ZZZZ</name>
<protein>
    <recommendedName>
        <fullName evidence="5">UvrD-like helicase ATP-binding domain-containing protein</fullName>
    </recommendedName>
</protein>
<comment type="caution">
    <text evidence="6">The sequence shown here is derived from an EMBL/GenBank/DDBJ whole genome shotgun (WGS) entry which is preliminary data.</text>
</comment>
<dbReference type="GO" id="GO:0000725">
    <property type="term" value="P:recombinational repair"/>
    <property type="evidence" value="ECO:0007669"/>
    <property type="project" value="TreeGrafter"/>
</dbReference>
<dbReference type="AlphaFoldDB" id="X1N496"/>
<evidence type="ECO:0000256" key="4">
    <source>
        <dbReference type="ARBA" id="ARBA00022840"/>
    </source>
</evidence>
<dbReference type="PROSITE" id="PS51198">
    <property type="entry name" value="UVRD_HELICASE_ATP_BIND"/>
    <property type="match status" value="1"/>
</dbReference>
<evidence type="ECO:0000256" key="2">
    <source>
        <dbReference type="ARBA" id="ARBA00022801"/>
    </source>
</evidence>
<dbReference type="InterPro" id="IPR014016">
    <property type="entry name" value="UvrD-like_ATP-bd"/>
</dbReference>
<organism evidence="6">
    <name type="scientific">marine sediment metagenome</name>
    <dbReference type="NCBI Taxonomy" id="412755"/>
    <lineage>
        <taxon>unclassified sequences</taxon>
        <taxon>metagenomes</taxon>
        <taxon>ecological metagenomes</taxon>
    </lineage>
</organism>
<keyword evidence="2" id="KW-0378">Hydrolase</keyword>
<evidence type="ECO:0000313" key="6">
    <source>
        <dbReference type="EMBL" id="GAI21670.1"/>
    </source>
</evidence>
<evidence type="ECO:0000256" key="1">
    <source>
        <dbReference type="ARBA" id="ARBA00022741"/>
    </source>
</evidence>
<dbReference type="EMBL" id="BARV01017293">
    <property type="protein sequence ID" value="GAI21670.1"/>
    <property type="molecule type" value="Genomic_DNA"/>
</dbReference>
<dbReference type="GO" id="GO:0005524">
    <property type="term" value="F:ATP binding"/>
    <property type="evidence" value="ECO:0007669"/>
    <property type="project" value="UniProtKB-KW"/>
</dbReference>
<dbReference type="PANTHER" id="PTHR11070:SF2">
    <property type="entry name" value="ATP-DEPENDENT DNA HELICASE SRS2"/>
    <property type="match status" value="1"/>
</dbReference>
<dbReference type="SUPFAM" id="SSF52540">
    <property type="entry name" value="P-loop containing nucleoside triphosphate hydrolases"/>
    <property type="match status" value="1"/>
</dbReference>
<accession>X1N496</accession>
<gene>
    <name evidence="6" type="ORF">S06H3_29509</name>
</gene>
<keyword evidence="1" id="KW-0547">Nucleotide-binding</keyword>
<proteinExistence type="predicted"/>
<keyword evidence="3" id="KW-0347">Helicase</keyword>
<keyword evidence="4" id="KW-0067">ATP-binding</keyword>
<dbReference type="InterPro" id="IPR000212">
    <property type="entry name" value="DNA_helicase_UvrD/REP"/>
</dbReference>
<feature type="domain" description="UvrD-like helicase ATP-binding" evidence="5">
    <location>
        <begin position="2"/>
        <end position="104"/>
    </location>
</feature>
<evidence type="ECO:0000259" key="5">
    <source>
        <dbReference type="PROSITE" id="PS51198"/>
    </source>
</evidence>
<dbReference type="Pfam" id="PF00580">
    <property type="entry name" value="UvrD-helicase"/>
    <property type="match status" value="1"/>
</dbReference>
<dbReference type="GO" id="GO:0003677">
    <property type="term" value="F:DNA binding"/>
    <property type="evidence" value="ECO:0007669"/>
    <property type="project" value="InterPro"/>
</dbReference>
<dbReference type="GO" id="GO:0005829">
    <property type="term" value="C:cytosol"/>
    <property type="evidence" value="ECO:0007669"/>
    <property type="project" value="TreeGrafter"/>
</dbReference>
<dbReference type="GO" id="GO:0043138">
    <property type="term" value="F:3'-5' DNA helicase activity"/>
    <property type="evidence" value="ECO:0007669"/>
    <property type="project" value="TreeGrafter"/>
</dbReference>
<dbReference type="InterPro" id="IPR027417">
    <property type="entry name" value="P-loop_NTPase"/>
</dbReference>